<sequence>MTQAIPNLGELGSIPAEYVHTEKTIRPDDELLLPTAVFKWYDIFRADQDVPKDVREEAQEWLRSEEAAGRLELRQEIGYALLHRAGDKYFLMICVWRNINELHTGLYFKDDAGFLPYPVRAEVPRPTMDILELDVTSHERRGWSRYLSSDRDEAAKQAYLDDRCTGILV</sequence>
<organism evidence="1 2">
    <name type="scientific">Kitasatospora herbaricolor</name>
    <dbReference type="NCBI Taxonomy" id="68217"/>
    <lineage>
        <taxon>Bacteria</taxon>
        <taxon>Bacillati</taxon>
        <taxon>Actinomycetota</taxon>
        <taxon>Actinomycetes</taxon>
        <taxon>Kitasatosporales</taxon>
        <taxon>Streptomycetaceae</taxon>
        <taxon>Kitasatospora</taxon>
    </lineage>
</organism>
<evidence type="ECO:0000313" key="1">
    <source>
        <dbReference type="EMBL" id="WUS57328.1"/>
    </source>
</evidence>
<reference evidence="1 2" key="1">
    <citation type="submission" date="2022-10" db="EMBL/GenBank/DDBJ databases">
        <title>The complete genomes of actinobacterial strains from the NBC collection.</title>
        <authorList>
            <person name="Joergensen T.S."/>
            <person name="Alvarez Arevalo M."/>
            <person name="Sterndorff E.B."/>
            <person name="Faurdal D."/>
            <person name="Vuksanovic O."/>
            <person name="Mourched A.-S."/>
            <person name="Charusanti P."/>
            <person name="Shaw S."/>
            <person name="Blin K."/>
            <person name="Weber T."/>
        </authorList>
    </citation>
    <scope>NUCLEOTIDE SEQUENCE [LARGE SCALE GENOMIC DNA]</scope>
    <source>
        <strain evidence="1 2">NBC_01247</strain>
    </source>
</reference>
<proteinExistence type="predicted"/>
<protein>
    <submittedName>
        <fullName evidence="1">Uncharacterized protein</fullName>
    </submittedName>
</protein>
<dbReference type="Proteomes" id="UP001432014">
    <property type="component" value="Chromosome"/>
</dbReference>
<dbReference type="RefSeq" id="WP_329497235.1">
    <property type="nucleotide sequence ID" value="NZ_CP108460.1"/>
</dbReference>
<accession>A0ABZ1W933</accession>
<gene>
    <name evidence="1" type="ORF">OG469_18510</name>
</gene>
<keyword evidence="2" id="KW-1185">Reference proteome</keyword>
<evidence type="ECO:0000313" key="2">
    <source>
        <dbReference type="Proteomes" id="UP001432014"/>
    </source>
</evidence>
<dbReference type="EMBL" id="CP108482">
    <property type="protein sequence ID" value="WUS57328.1"/>
    <property type="molecule type" value="Genomic_DNA"/>
</dbReference>
<name>A0ABZ1W933_9ACTN</name>